<dbReference type="GO" id="GO:0005524">
    <property type="term" value="F:ATP binding"/>
    <property type="evidence" value="ECO:0007669"/>
    <property type="project" value="UniProtKB-KW"/>
</dbReference>
<dbReference type="Pfam" id="PF00158">
    <property type="entry name" value="Sigma54_activat"/>
    <property type="match status" value="1"/>
</dbReference>
<proteinExistence type="predicted"/>
<name>A6TPV3_ALKMQ</name>
<dbReference type="PROSITE" id="PS00688">
    <property type="entry name" value="SIGMA54_INTERACT_3"/>
    <property type="match status" value="1"/>
</dbReference>
<sequence length="627" mass="71078">MIFQESDVRLFTDMMMEGFIYIDHHGVIRLYNQKAKKIFGIIYKQDHEHSNGRIEPGDLVIIADNCLGEDDGNLDTTSLTSIGIPPKAVQSGDAVVAVGIFESKINKGEFKILKNTGYSENLVLNTEFQQRSINVEIKFNEKLIRIEVGNQQFDMPYMKAVGHMVVLEGQSGAVKFYQERGYSVRKESIGQLLKGKTFRAKGNQEEHLNALGKHLLDIHDETPVIREFIQAAKGSGIGYQNRFAEINGRQTLCSLIPVNKGRKGRGAVLKVEDVTEIKQVIHERSEALHNLELAQNRLMGEDAAKEAFPEIIGDSEEMRHIRMMAAKAAKTSSNVLLLGESGTGKTILAKAIHRAGEKESMAFVQINCGSIPENLLESEMFGYEKGAFTGANKEGKKGLFEVADGGTLFLDEIGELPSALQVKLLHVIQHRSFYRVGGNEKINVNVRIIAATNRNLEEEMRQGRFREDLYYRINVLPIWIPPLRQRKDDIQLLVKKLLHRTCQQAGVEEKLLSAEALLKLRKYHWPGNIRELENTLERAMHLSDSRILLSGQMMVKVTDSFVQYQYEEAPLPTIKEAVRKCEKELINETLKHFKGNRKKAMQQLGIAKTRFYEKIKEYKIIEDGRRD</sequence>
<feature type="domain" description="Sigma-54 factor interaction" evidence="6">
    <location>
        <begin position="311"/>
        <end position="541"/>
    </location>
</feature>
<keyword evidence="4" id="KW-0238">DNA-binding</keyword>
<dbReference type="Gene3D" id="3.40.50.300">
    <property type="entry name" value="P-loop containing nucleotide triphosphate hydrolases"/>
    <property type="match status" value="1"/>
</dbReference>
<evidence type="ECO:0000256" key="2">
    <source>
        <dbReference type="ARBA" id="ARBA00022840"/>
    </source>
</evidence>
<dbReference type="Proteomes" id="UP000001572">
    <property type="component" value="Chromosome"/>
</dbReference>
<organism evidence="7 8">
    <name type="scientific">Alkaliphilus metalliredigens (strain QYMF)</name>
    <dbReference type="NCBI Taxonomy" id="293826"/>
    <lineage>
        <taxon>Bacteria</taxon>
        <taxon>Bacillati</taxon>
        <taxon>Bacillota</taxon>
        <taxon>Clostridia</taxon>
        <taxon>Peptostreptococcales</taxon>
        <taxon>Natronincolaceae</taxon>
        <taxon>Alkaliphilus</taxon>
    </lineage>
</organism>
<evidence type="ECO:0000313" key="8">
    <source>
        <dbReference type="Proteomes" id="UP000001572"/>
    </source>
</evidence>
<protein>
    <submittedName>
        <fullName evidence="7">Sigma54 specific transcriptional regulator, Fis family</fullName>
    </submittedName>
</protein>
<keyword evidence="1" id="KW-0547">Nucleotide-binding</keyword>
<dbReference type="PROSITE" id="PS50045">
    <property type="entry name" value="SIGMA54_INTERACT_4"/>
    <property type="match status" value="1"/>
</dbReference>
<dbReference type="InterPro" id="IPR003593">
    <property type="entry name" value="AAA+_ATPase"/>
</dbReference>
<dbReference type="STRING" id="293826.Amet_2060"/>
<dbReference type="CDD" id="cd00009">
    <property type="entry name" value="AAA"/>
    <property type="match status" value="1"/>
</dbReference>
<dbReference type="Gene3D" id="1.10.10.60">
    <property type="entry name" value="Homeodomain-like"/>
    <property type="match status" value="1"/>
</dbReference>
<dbReference type="KEGG" id="amt:Amet_2060"/>
<keyword evidence="8" id="KW-1185">Reference proteome</keyword>
<dbReference type="PROSITE" id="PS00676">
    <property type="entry name" value="SIGMA54_INTERACT_2"/>
    <property type="match status" value="1"/>
</dbReference>
<dbReference type="AlphaFoldDB" id="A6TPV3"/>
<dbReference type="GO" id="GO:0043565">
    <property type="term" value="F:sequence-specific DNA binding"/>
    <property type="evidence" value="ECO:0007669"/>
    <property type="project" value="InterPro"/>
</dbReference>
<dbReference type="InterPro" id="IPR025943">
    <property type="entry name" value="Sigma_54_int_dom_ATP-bd_2"/>
</dbReference>
<dbReference type="InterPro" id="IPR025662">
    <property type="entry name" value="Sigma_54_int_dom_ATP-bd_1"/>
</dbReference>
<dbReference type="Gene3D" id="1.10.8.60">
    <property type="match status" value="1"/>
</dbReference>
<dbReference type="SUPFAM" id="SSF46689">
    <property type="entry name" value="Homeodomain-like"/>
    <property type="match status" value="1"/>
</dbReference>
<keyword evidence="5" id="KW-0804">Transcription</keyword>
<keyword evidence="3" id="KW-0805">Transcription regulation</keyword>
<dbReference type="InterPro" id="IPR009057">
    <property type="entry name" value="Homeodomain-like_sf"/>
</dbReference>
<dbReference type="HOGENOM" id="CLU_000445_8_1_9"/>
<dbReference type="EMBL" id="CP000724">
    <property type="protein sequence ID" value="ABR48221.1"/>
    <property type="molecule type" value="Genomic_DNA"/>
</dbReference>
<dbReference type="InterPro" id="IPR027417">
    <property type="entry name" value="P-loop_NTPase"/>
</dbReference>
<dbReference type="InterPro" id="IPR002078">
    <property type="entry name" value="Sigma_54_int"/>
</dbReference>
<dbReference type="SUPFAM" id="SSF52540">
    <property type="entry name" value="P-loop containing nucleoside triphosphate hydrolases"/>
    <property type="match status" value="1"/>
</dbReference>
<evidence type="ECO:0000259" key="6">
    <source>
        <dbReference type="PROSITE" id="PS50045"/>
    </source>
</evidence>
<evidence type="ECO:0000256" key="3">
    <source>
        <dbReference type="ARBA" id="ARBA00023015"/>
    </source>
</evidence>
<dbReference type="GO" id="GO:0006355">
    <property type="term" value="P:regulation of DNA-templated transcription"/>
    <property type="evidence" value="ECO:0007669"/>
    <property type="project" value="InterPro"/>
</dbReference>
<evidence type="ECO:0000313" key="7">
    <source>
        <dbReference type="EMBL" id="ABR48221.1"/>
    </source>
</evidence>
<dbReference type="FunFam" id="3.40.50.300:FF:000006">
    <property type="entry name" value="DNA-binding transcriptional regulator NtrC"/>
    <property type="match status" value="1"/>
</dbReference>
<dbReference type="PANTHER" id="PTHR32071">
    <property type="entry name" value="TRANSCRIPTIONAL REGULATORY PROTEIN"/>
    <property type="match status" value="1"/>
</dbReference>
<evidence type="ECO:0000256" key="1">
    <source>
        <dbReference type="ARBA" id="ARBA00022741"/>
    </source>
</evidence>
<reference evidence="8" key="1">
    <citation type="journal article" date="2016" name="Genome Announc.">
        <title>Complete genome sequence of Alkaliphilus metalliredigens strain QYMF, an alkaliphilic and metal-reducing bacterium isolated from borax-contaminated leachate ponds.</title>
        <authorList>
            <person name="Hwang C."/>
            <person name="Copeland A."/>
            <person name="Lucas S."/>
            <person name="Lapidus A."/>
            <person name="Barry K."/>
            <person name="Detter J.C."/>
            <person name="Glavina Del Rio T."/>
            <person name="Hammon N."/>
            <person name="Israni S."/>
            <person name="Dalin E."/>
            <person name="Tice H."/>
            <person name="Pitluck S."/>
            <person name="Chertkov O."/>
            <person name="Brettin T."/>
            <person name="Bruce D."/>
            <person name="Han C."/>
            <person name="Schmutz J."/>
            <person name="Larimer F."/>
            <person name="Land M.L."/>
            <person name="Hauser L."/>
            <person name="Kyrpides N."/>
            <person name="Mikhailova N."/>
            <person name="Ye Q."/>
            <person name="Zhou J."/>
            <person name="Richardson P."/>
            <person name="Fields M.W."/>
        </authorList>
    </citation>
    <scope>NUCLEOTIDE SEQUENCE [LARGE SCALE GENOMIC DNA]</scope>
    <source>
        <strain evidence="8">QYMF</strain>
    </source>
</reference>
<dbReference type="InterPro" id="IPR025944">
    <property type="entry name" value="Sigma_54_int_dom_CS"/>
</dbReference>
<dbReference type="RefSeq" id="WP_012063201.1">
    <property type="nucleotide sequence ID" value="NC_009633.1"/>
</dbReference>
<dbReference type="SMART" id="SM00382">
    <property type="entry name" value="AAA"/>
    <property type="match status" value="1"/>
</dbReference>
<dbReference type="InterPro" id="IPR058031">
    <property type="entry name" value="AAA_lid_NorR"/>
</dbReference>
<evidence type="ECO:0000256" key="4">
    <source>
        <dbReference type="ARBA" id="ARBA00023125"/>
    </source>
</evidence>
<dbReference type="Pfam" id="PF02954">
    <property type="entry name" value="HTH_8"/>
    <property type="match status" value="1"/>
</dbReference>
<dbReference type="InterPro" id="IPR002197">
    <property type="entry name" value="HTH_Fis"/>
</dbReference>
<gene>
    <name evidence="7" type="ordered locus">Amet_2060</name>
</gene>
<dbReference type="eggNOG" id="COG3829">
    <property type="taxonomic scope" value="Bacteria"/>
</dbReference>
<evidence type="ECO:0000256" key="5">
    <source>
        <dbReference type="ARBA" id="ARBA00023163"/>
    </source>
</evidence>
<dbReference type="PROSITE" id="PS00675">
    <property type="entry name" value="SIGMA54_INTERACT_1"/>
    <property type="match status" value="1"/>
</dbReference>
<keyword evidence="2" id="KW-0067">ATP-binding</keyword>
<accession>A6TPV3</accession>
<dbReference type="Pfam" id="PF25601">
    <property type="entry name" value="AAA_lid_14"/>
    <property type="match status" value="1"/>
</dbReference>